<name>A0A9D2TNI0_9CORY</name>
<evidence type="ECO:0000259" key="2">
    <source>
        <dbReference type="Pfam" id="PF08327"/>
    </source>
</evidence>
<dbReference type="InterPro" id="IPR013538">
    <property type="entry name" value="ASHA1/2-like_C"/>
</dbReference>
<dbReference type="Proteomes" id="UP000823858">
    <property type="component" value="Unassembled WGS sequence"/>
</dbReference>
<dbReference type="EMBL" id="DWVP01000010">
    <property type="protein sequence ID" value="HJC84852.1"/>
    <property type="molecule type" value="Genomic_DNA"/>
</dbReference>
<dbReference type="SUPFAM" id="SSF55961">
    <property type="entry name" value="Bet v1-like"/>
    <property type="match status" value="2"/>
</dbReference>
<feature type="domain" description="Activator of Hsp90 ATPase homologue 1/2-like C-terminal" evidence="2">
    <location>
        <begin position="26"/>
        <end position="162"/>
    </location>
</feature>
<dbReference type="CDD" id="cd07814">
    <property type="entry name" value="SRPBCC_CalC_Aha1-like"/>
    <property type="match status" value="1"/>
</dbReference>
<gene>
    <name evidence="3" type="ORF">H9751_04775</name>
</gene>
<protein>
    <submittedName>
        <fullName evidence="3">SRPBCC domain-containing protein</fullName>
    </submittedName>
</protein>
<comment type="caution">
    <text evidence="3">The sequence shown here is derived from an EMBL/GenBank/DDBJ whole genome shotgun (WGS) entry which is preliminary data.</text>
</comment>
<reference evidence="3" key="2">
    <citation type="submission" date="2021-04" db="EMBL/GenBank/DDBJ databases">
        <authorList>
            <person name="Gilroy R."/>
        </authorList>
    </citation>
    <scope>NUCLEOTIDE SEQUENCE</scope>
    <source>
        <strain evidence="3">ChiHjej13B12-4958</strain>
    </source>
</reference>
<dbReference type="InterPro" id="IPR023393">
    <property type="entry name" value="START-like_dom_sf"/>
</dbReference>
<proteinExistence type="inferred from homology"/>
<comment type="similarity">
    <text evidence="1">Belongs to the AHA1 family.</text>
</comment>
<evidence type="ECO:0000313" key="3">
    <source>
        <dbReference type="EMBL" id="HJC84852.1"/>
    </source>
</evidence>
<dbReference type="Pfam" id="PF08327">
    <property type="entry name" value="AHSA1"/>
    <property type="match status" value="2"/>
</dbReference>
<dbReference type="AlphaFoldDB" id="A0A9D2TNI0"/>
<feature type="domain" description="Activator of Hsp90 ATPase homologue 1/2-like C-terminal" evidence="2">
    <location>
        <begin position="193"/>
        <end position="329"/>
    </location>
</feature>
<accession>A0A9D2TNI0</accession>
<evidence type="ECO:0000256" key="1">
    <source>
        <dbReference type="ARBA" id="ARBA00006817"/>
    </source>
</evidence>
<sequence>MPVTSVTTDTNDPQSPTLTIVADSTASLRRLWDAYTDPRQIEKFWGPPTYPATFTRHDAYPGGLSTYYMTGPEGDRSNGYWEWVSVEDPYSFVVKDGFADDDGVPNTDMPTMQMDFQFTETALGARVTTVTTFNSLEELEKLTEMGMVEGTKAAMSQIDDVLADLASFAAGRAAELQLVGENQARVARVVRGSVDQVWAAHTEAEILQQWQLGPDGWSMPVCITGTNVGDTYRSEWQNDETGERFGFTGEVTEISAPNRLVTTETMISPDNAEGAGNPETLNELTLTPVEGGTLVSYLITYPDAEVREQVIATGMVSGMEDGYVRLESVVL</sequence>
<reference evidence="3" key="1">
    <citation type="journal article" date="2021" name="PeerJ">
        <title>Extensive microbial diversity within the chicken gut microbiome revealed by metagenomics and culture.</title>
        <authorList>
            <person name="Gilroy R."/>
            <person name="Ravi A."/>
            <person name="Getino M."/>
            <person name="Pursley I."/>
            <person name="Horton D.L."/>
            <person name="Alikhan N.F."/>
            <person name="Baker D."/>
            <person name="Gharbi K."/>
            <person name="Hall N."/>
            <person name="Watson M."/>
            <person name="Adriaenssens E.M."/>
            <person name="Foster-Nyarko E."/>
            <person name="Jarju S."/>
            <person name="Secka A."/>
            <person name="Antonio M."/>
            <person name="Oren A."/>
            <person name="Chaudhuri R.R."/>
            <person name="La Ragione R."/>
            <person name="Hildebrand F."/>
            <person name="Pallen M.J."/>
        </authorList>
    </citation>
    <scope>NUCLEOTIDE SEQUENCE</scope>
    <source>
        <strain evidence="3">ChiHjej13B12-4958</strain>
    </source>
</reference>
<dbReference type="Gene3D" id="3.30.530.20">
    <property type="match status" value="2"/>
</dbReference>
<evidence type="ECO:0000313" key="4">
    <source>
        <dbReference type="Proteomes" id="UP000823858"/>
    </source>
</evidence>
<organism evidence="3 4">
    <name type="scientific">Candidatus Corynebacterium faecigallinarum</name>
    <dbReference type="NCBI Taxonomy" id="2838528"/>
    <lineage>
        <taxon>Bacteria</taxon>
        <taxon>Bacillati</taxon>
        <taxon>Actinomycetota</taxon>
        <taxon>Actinomycetes</taxon>
        <taxon>Mycobacteriales</taxon>
        <taxon>Corynebacteriaceae</taxon>
        <taxon>Corynebacterium</taxon>
    </lineage>
</organism>